<dbReference type="PRINTS" id="PR00113">
    <property type="entry name" value="ALKPHPHTASE"/>
</dbReference>
<protein>
    <submittedName>
        <fullName evidence="9">PhoA alkaline phosphatase IV (APASE IV)</fullName>
    </submittedName>
</protein>
<keyword evidence="8" id="KW-0460">Magnesium</keyword>
<dbReference type="InterPro" id="IPR001952">
    <property type="entry name" value="Alkaline_phosphatase"/>
</dbReference>
<dbReference type="GO" id="GO:0000272">
    <property type="term" value="P:polysaccharide catabolic process"/>
    <property type="evidence" value="ECO:0007669"/>
    <property type="project" value="InterPro"/>
</dbReference>
<evidence type="ECO:0000256" key="7">
    <source>
        <dbReference type="ARBA" id="ARBA00022833"/>
    </source>
</evidence>
<evidence type="ECO:0000256" key="4">
    <source>
        <dbReference type="ARBA" id="ARBA00022553"/>
    </source>
</evidence>
<reference evidence="9 10" key="1">
    <citation type="journal article" date="2003" name="Mol. Microbiol.">
        <title>An integrated analysis of the genome of the hyperthermophilic archaeon Pyrococcus abyssi.</title>
        <authorList>
            <person name="Cohen G."/>
            <person name="Barbe V."/>
            <person name="Flament D."/>
            <person name="Galperin M."/>
            <person name="Heilig R."/>
            <person name="Ripp R."/>
            <person name="Lecompte O."/>
            <person name="Prieur D."/>
            <person name="Poch O."/>
            <person name="Quellerou J."/>
            <person name="Thierry J.C."/>
            <person name="Van der Oost J."/>
            <person name="Weissenbach J."/>
            <person name="Zivanovic Y."/>
            <person name="Forterre P."/>
        </authorList>
    </citation>
    <scope>NUCLEOTIDE SEQUENCE [LARGE SCALE GENOMIC DNA]</scope>
    <source>
        <strain evidence="10">GE5 / Orsay</strain>
    </source>
</reference>
<dbReference type="PANTHER" id="PTHR11596">
    <property type="entry name" value="ALKALINE PHOSPHATASE"/>
    <property type="match status" value="1"/>
</dbReference>
<dbReference type="PIR" id="E75081">
    <property type="entry name" value="E75081"/>
</dbReference>
<dbReference type="PANTHER" id="PTHR11596:SF5">
    <property type="entry name" value="ALKALINE PHOSPHATASE"/>
    <property type="match status" value="1"/>
</dbReference>
<keyword evidence="7" id="KW-0862">Zinc</keyword>
<evidence type="ECO:0000256" key="3">
    <source>
        <dbReference type="ARBA" id="ARBA00005984"/>
    </source>
</evidence>
<organism evidence="9 10">
    <name type="scientific">Pyrococcus abyssi (strain GE5 / Orsay)</name>
    <dbReference type="NCBI Taxonomy" id="272844"/>
    <lineage>
        <taxon>Archaea</taxon>
        <taxon>Methanobacteriati</taxon>
        <taxon>Methanobacteriota</taxon>
        <taxon>Thermococci</taxon>
        <taxon>Thermococcales</taxon>
        <taxon>Thermococcaceae</taxon>
        <taxon>Pyrococcus</taxon>
    </lineage>
</organism>
<evidence type="ECO:0000256" key="8">
    <source>
        <dbReference type="ARBA" id="ARBA00022842"/>
    </source>
</evidence>
<dbReference type="STRING" id="272844.PAB2366"/>
<sequence length="495" mass="54194">MMKMKLARFLLIFIIFSSMFPFANASPSGVRNVIILIGDGMGFSQLQLTKLVYGHLNMEDFPYTGIELTDSLSGEVTDSAAAGTAIATGVKTYNRMISTTNVTGKLVNLTTLLEIAQMLGKATGLVTTTRITHATPAVFASHVPDRDMEEEIARQLILHNVTVLMGGGREKFSEEVLKLAEDYGYSIVYTREDLEKVKDGKVLGLFAEGHLPYVLDRSEEDVSLLEMTKKAIEILEKNPNGFFLMIEGGRIDHACHANDVASIVAETKEFDDVVGYVLDYARRRGDTLVIVLADHETGGLGIGLNYGHSVDIDSIRRIDASIEEMSKEIKSGGDIRDVIRRHTGLELTDEEVKEIEEAKNSTNKYALGNIIGEIISKKLGVGFVSHKHTGEPVPLLAYGPGAENFVGFKHHVDTAKVIAKLMIFGDRSISFTIKGVSKIKGDVTGDYRVDERDAYATLMLLLGDLVDTELENIADMDNNGIIDLLDVMAILQASS</sequence>
<dbReference type="GO" id="GO:0004035">
    <property type="term" value="F:alkaline phosphatase activity"/>
    <property type="evidence" value="ECO:0007669"/>
    <property type="project" value="TreeGrafter"/>
</dbReference>
<dbReference type="Gene3D" id="3.40.720.10">
    <property type="entry name" value="Alkaline Phosphatase, subunit A"/>
    <property type="match status" value="1"/>
</dbReference>
<dbReference type="HOGENOM" id="CLU_008539_6_2_2"/>
<dbReference type="SUPFAM" id="SSF53649">
    <property type="entry name" value="Alkaline phosphatase-like"/>
    <property type="match status" value="1"/>
</dbReference>
<dbReference type="EMBL" id="AJ248286">
    <property type="protein sequence ID" value="CAB49954.1"/>
    <property type="molecule type" value="Genomic_DNA"/>
</dbReference>
<comment type="cofactor">
    <cofactor evidence="2">
        <name>Zn(2+)</name>
        <dbReference type="ChEBI" id="CHEBI:29105"/>
    </cofactor>
</comment>
<evidence type="ECO:0000256" key="2">
    <source>
        <dbReference type="ARBA" id="ARBA00001947"/>
    </source>
</evidence>
<keyword evidence="6" id="KW-0378">Hydrolase</keyword>
<dbReference type="Gene3D" id="1.10.60.40">
    <property type="match status" value="1"/>
</dbReference>
<name>Q9UZV2_PYRAB</name>
<keyword evidence="5" id="KW-0479">Metal-binding</keyword>
<evidence type="ECO:0000256" key="6">
    <source>
        <dbReference type="ARBA" id="ARBA00022801"/>
    </source>
</evidence>
<evidence type="ECO:0000313" key="9">
    <source>
        <dbReference type="EMBL" id="CAB49954.1"/>
    </source>
</evidence>
<proteinExistence type="inferred from homology"/>
<keyword evidence="10" id="KW-1185">Reference proteome</keyword>
<dbReference type="InterPro" id="IPR018299">
    <property type="entry name" value="Alkaline_phosphatase_AS"/>
</dbReference>
<dbReference type="Gene3D" id="1.10.1330.10">
    <property type="entry name" value="Dockerin domain"/>
    <property type="match status" value="1"/>
</dbReference>
<evidence type="ECO:0000313" key="10">
    <source>
        <dbReference type="Proteomes" id="UP000000810"/>
    </source>
</evidence>
<dbReference type="SMART" id="SM00098">
    <property type="entry name" value="alkPPc"/>
    <property type="match status" value="1"/>
</dbReference>
<comment type="cofactor">
    <cofactor evidence="1">
        <name>Mg(2+)</name>
        <dbReference type="ChEBI" id="CHEBI:18420"/>
    </cofactor>
</comment>
<evidence type="ECO:0000256" key="1">
    <source>
        <dbReference type="ARBA" id="ARBA00001946"/>
    </source>
</evidence>
<dbReference type="InterPro" id="IPR018247">
    <property type="entry name" value="EF_Hand_1_Ca_BS"/>
</dbReference>
<dbReference type="InterPro" id="IPR017850">
    <property type="entry name" value="Alkaline_phosphatase_core_sf"/>
</dbReference>
<dbReference type="SUPFAM" id="SSF63446">
    <property type="entry name" value="Type I dockerin domain"/>
    <property type="match status" value="1"/>
</dbReference>
<dbReference type="eggNOG" id="arCOG04808">
    <property type="taxonomic scope" value="Archaea"/>
</dbReference>
<dbReference type="PROSITE" id="PS00123">
    <property type="entry name" value="ALKALINE_PHOSPHATASE"/>
    <property type="match status" value="1"/>
</dbReference>
<accession>Q9UZV2</accession>
<dbReference type="Proteomes" id="UP000000810">
    <property type="component" value="Chromosome"/>
</dbReference>
<evidence type="ECO:0000256" key="5">
    <source>
        <dbReference type="ARBA" id="ARBA00022723"/>
    </source>
</evidence>
<dbReference type="BRENDA" id="3.1.3.1">
    <property type="organism ID" value="5242"/>
</dbReference>
<dbReference type="PhylomeDB" id="Q9UZV2"/>
<dbReference type="InterPro" id="IPR036439">
    <property type="entry name" value="Dockerin_dom_sf"/>
</dbReference>
<dbReference type="GO" id="GO:0046872">
    <property type="term" value="F:metal ion binding"/>
    <property type="evidence" value="ECO:0007669"/>
    <property type="project" value="UniProtKB-KW"/>
</dbReference>
<dbReference type="PATRIC" id="fig|272844.11.peg.1096"/>
<dbReference type="CDD" id="cd16012">
    <property type="entry name" value="ALP"/>
    <property type="match status" value="1"/>
</dbReference>
<keyword evidence="4" id="KW-0597">Phosphoprotein</keyword>
<comment type="similarity">
    <text evidence="3">Belongs to the alkaline phosphatase family.</text>
</comment>
<gene>
    <name evidence="9" type="primary">phoA</name>
    <name evidence="9" type="ORF">PAB2366</name>
</gene>
<dbReference type="KEGG" id="pab:PAB2366"/>
<dbReference type="PROSITE" id="PS00018">
    <property type="entry name" value="EF_HAND_1"/>
    <property type="match status" value="1"/>
</dbReference>
<dbReference type="Pfam" id="PF00245">
    <property type="entry name" value="Alk_phosphatase"/>
    <property type="match status" value="1"/>
</dbReference>
<dbReference type="AlphaFoldDB" id="Q9UZV2"/>